<feature type="signal peptide" evidence="1">
    <location>
        <begin position="1"/>
        <end position="22"/>
    </location>
</feature>
<evidence type="ECO:0000259" key="2">
    <source>
        <dbReference type="Pfam" id="PF14347"/>
    </source>
</evidence>
<dbReference type="AlphaFoldDB" id="A0A5M6IXF5"/>
<keyword evidence="4" id="KW-1185">Reference proteome</keyword>
<feature type="chain" id="PRO_5024302756" evidence="1">
    <location>
        <begin position="23"/>
        <end position="143"/>
    </location>
</feature>
<evidence type="ECO:0000256" key="1">
    <source>
        <dbReference type="SAM" id="SignalP"/>
    </source>
</evidence>
<dbReference type="EMBL" id="VWPK01000015">
    <property type="protein sequence ID" value="KAA5612078.1"/>
    <property type="molecule type" value="Genomic_DNA"/>
</dbReference>
<evidence type="ECO:0000313" key="4">
    <source>
        <dbReference type="Proteomes" id="UP000325255"/>
    </source>
</evidence>
<gene>
    <name evidence="3" type="ORF">F1189_11515</name>
</gene>
<dbReference type="Proteomes" id="UP000325255">
    <property type="component" value="Unassembled WGS sequence"/>
</dbReference>
<protein>
    <submittedName>
        <fullName evidence="3">DUF4399 domain-containing protein</fullName>
    </submittedName>
</protein>
<evidence type="ECO:0000313" key="3">
    <source>
        <dbReference type="EMBL" id="KAA5612078.1"/>
    </source>
</evidence>
<accession>A0A5M6IXF5</accession>
<organism evidence="3 4">
    <name type="scientific">Rhodovastum atsumiense</name>
    <dbReference type="NCBI Taxonomy" id="504468"/>
    <lineage>
        <taxon>Bacteria</taxon>
        <taxon>Pseudomonadati</taxon>
        <taxon>Pseudomonadota</taxon>
        <taxon>Alphaproteobacteria</taxon>
        <taxon>Acetobacterales</taxon>
        <taxon>Acetobacteraceae</taxon>
        <taxon>Rhodovastum</taxon>
    </lineage>
</organism>
<sequence>MSRYCCAGVAMATVLAASLAGAAETRPMPENARVYILWPGDGQVISGGKFWVRMGLSEAGIAPAGVDKPYTGHHHLLIDTDLPPLGEEIPNDRHHLHFGLGQTEVRLELPPGRHTLQLLLGDTNHVPHNPPLFSKKITVTVVP</sequence>
<dbReference type="OrthoDB" id="531568at2"/>
<keyword evidence="1" id="KW-0732">Signal</keyword>
<dbReference type="Pfam" id="PF14347">
    <property type="entry name" value="DUF4399"/>
    <property type="match status" value="1"/>
</dbReference>
<comment type="caution">
    <text evidence="3">The sequence shown here is derived from an EMBL/GenBank/DDBJ whole genome shotgun (WGS) entry which is preliminary data.</text>
</comment>
<reference evidence="3 4" key="1">
    <citation type="submission" date="2019-09" db="EMBL/GenBank/DDBJ databases">
        <title>Genome sequence of Rhodovastum atsumiense, a diverse member of the Acetobacteraceae family of non-sulfur purple photosynthetic bacteria.</title>
        <authorList>
            <person name="Meyer T."/>
            <person name="Kyndt J."/>
        </authorList>
    </citation>
    <scope>NUCLEOTIDE SEQUENCE [LARGE SCALE GENOMIC DNA]</scope>
    <source>
        <strain evidence="3 4">DSM 21279</strain>
    </source>
</reference>
<dbReference type="InterPro" id="IPR025512">
    <property type="entry name" value="DUF4399"/>
</dbReference>
<feature type="domain" description="DUF4399" evidence="2">
    <location>
        <begin position="52"/>
        <end position="141"/>
    </location>
</feature>
<name>A0A5M6IXF5_9PROT</name>
<proteinExistence type="predicted"/>